<sequence>MGGYILSRVLLEYNNTIYNTRESIDIIIKNRKRSARLTLLGLVIYLRSYTYLGLENPFRETVILKRIRSDAKIFDRT</sequence>
<accession>A0A8H5ZNW3</accession>
<comment type="caution">
    <text evidence="1">The sequence shown here is derived from an EMBL/GenBank/DDBJ whole genome shotgun (WGS) entry which is preliminary data.</text>
</comment>
<evidence type="ECO:0000313" key="1">
    <source>
        <dbReference type="EMBL" id="KAF5854153.1"/>
    </source>
</evidence>
<organism evidence="1 2">
    <name type="scientific">Cochliobolus sativus</name>
    <name type="common">Common root rot and spot blotch fungus</name>
    <name type="synonym">Bipolaris sorokiniana</name>
    <dbReference type="NCBI Taxonomy" id="45130"/>
    <lineage>
        <taxon>Eukaryota</taxon>
        <taxon>Fungi</taxon>
        <taxon>Dikarya</taxon>
        <taxon>Ascomycota</taxon>
        <taxon>Pezizomycotina</taxon>
        <taxon>Dothideomycetes</taxon>
        <taxon>Pleosporomycetidae</taxon>
        <taxon>Pleosporales</taxon>
        <taxon>Pleosporineae</taxon>
        <taxon>Pleosporaceae</taxon>
        <taxon>Bipolaris</taxon>
    </lineage>
</organism>
<protein>
    <submittedName>
        <fullName evidence="1">Uncharacterized protein</fullName>
    </submittedName>
</protein>
<reference evidence="1" key="1">
    <citation type="submission" date="2019-11" db="EMBL/GenBank/DDBJ databases">
        <title>Bipolaris sorokiniana Genome sequencing.</title>
        <authorList>
            <person name="Wang H."/>
        </authorList>
    </citation>
    <scope>NUCLEOTIDE SEQUENCE</scope>
</reference>
<dbReference type="AlphaFoldDB" id="A0A8H5ZNW3"/>
<gene>
    <name evidence="1" type="ORF">GGP41_006926</name>
</gene>
<proteinExistence type="predicted"/>
<name>A0A8H5ZNW3_COCSA</name>
<dbReference type="Proteomes" id="UP000624244">
    <property type="component" value="Unassembled WGS sequence"/>
</dbReference>
<evidence type="ECO:0000313" key="2">
    <source>
        <dbReference type="Proteomes" id="UP000624244"/>
    </source>
</evidence>
<dbReference type="EMBL" id="WNKQ01000001">
    <property type="protein sequence ID" value="KAF5854153.1"/>
    <property type="molecule type" value="Genomic_DNA"/>
</dbReference>